<gene>
    <name evidence="1" type="ORF">PGT21_050065</name>
</gene>
<dbReference type="Proteomes" id="UP000324748">
    <property type="component" value="Unassembled WGS sequence"/>
</dbReference>
<evidence type="ECO:0000313" key="2">
    <source>
        <dbReference type="Proteomes" id="UP000324748"/>
    </source>
</evidence>
<dbReference type="EMBL" id="VSWC01000197">
    <property type="protein sequence ID" value="KAA1064971.1"/>
    <property type="molecule type" value="Genomic_DNA"/>
</dbReference>
<name>A0A5B0LKT3_PUCGR</name>
<sequence>MHCNELAWSSSVGGLMEHKRPAGSLLPAFFIPPRRIFSDTDNYPLFQLPSKPSKKLARHHAHLDCRPLRFCDGSPRNHRLGCAHRAIQFRHQNRAQTVLPPRPHPYVLVRSGVTRRARIQKTPQIHTWRSHFFF</sequence>
<accession>A0A5B0LKT3</accession>
<dbReference type="AlphaFoldDB" id="A0A5B0LKT3"/>
<protein>
    <submittedName>
        <fullName evidence="1">Uncharacterized protein</fullName>
    </submittedName>
</protein>
<keyword evidence="2" id="KW-1185">Reference proteome</keyword>
<evidence type="ECO:0000313" key="1">
    <source>
        <dbReference type="EMBL" id="KAA1064971.1"/>
    </source>
</evidence>
<proteinExistence type="predicted"/>
<reference evidence="1 2" key="1">
    <citation type="submission" date="2019-05" db="EMBL/GenBank/DDBJ databases">
        <title>Emergence of the Ug99 lineage of the wheat stem rust pathogen through somatic hybridization.</title>
        <authorList>
            <person name="Li F."/>
            <person name="Upadhyaya N.M."/>
            <person name="Sperschneider J."/>
            <person name="Matny O."/>
            <person name="Nguyen-Phuc H."/>
            <person name="Mago R."/>
            <person name="Raley C."/>
            <person name="Miller M.E."/>
            <person name="Silverstein K.A.T."/>
            <person name="Henningsen E."/>
            <person name="Hirsch C.D."/>
            <person name="Visser B."/>
            <person name="Pretorius Z.A."/>
            <person name="Steffenson B.J."/>
            <person name="Schwessinger B."/>
            <person name="Dodds P.N."/>
            <person name="Figueroa M."/>
        </authorList>
    </citation>
    <scope>NUCLEOTIDE SEQUENCE [LARGE SCALE GENOMIC DNA]</scope>
    <source>
        <strain evidence="1">21-0</strain>
    </source>
</reference>
<organism evidence="1 2">
    <name type="scientific">Puccinia graminis f. sp. tritici</name>
    <dbReference type="NCBI Taxonomy" id="56615"/>
    <lineage>
        <taxon>Eukaryota</taxon>
        <taxon>Fungi</taxon>
        <taxon>Dikarya</taxon>
        <taxon>Basidiomycota</taxon>
        <taxon>Pucciniomycotina</taxon>
        <taxon>Pucciniomycetes</taxon>
        <taxon>Pucciniales</taxon>
        <taxon>Pucciniaceae</taxon>
        <taxon>Puccinia</taxon>
    </lineage>
</organism>
<comment type="caution">
    <text evidence="1">The sequence shown here is derived from an EMBL/GenBank/DDBJ whole genome shotgun (WGS) entry which is preliminary data.</text>
</comment>